<evidence type="ECO:0000256" key="6">
    <source>
        <dbReference type="ARBA" id="ARBA00023136"/>
    </source>
</evidence>
<reference evidence="15" key="2">
    <citation type="submission" date="2025-09" db="UniProtKB">
        <authorList>
            <consortium name="Ensembl"/>
        </authorList>
    </citation>
    <scope>IDENTIFICATION</scope>
</reference>
<name>A0A3B3QIA3_9TELE</name>
<evidence type="ECO:0000256" key="12">
    <source>
        <dbReference type="SAM" id="MobiDB-lite"/>
    </source>
</evidence>
<feature type="domain" description="MARVEL" evidence="14">
    <location>
        <begin position="39"/>
        <end position="171"/>
    </location>
</feature>
<evidence type="ECO:0000256" key="1">
    <source>
        <dbReference type="ARBA" id="ARBA00004424"/>
    </source>
</evidence>
<dbReference type="Ensembl" id="ENSPKIT00000029306.1">
    <property type="protein sequence ID" value="ENSPKIP00000005310.1"/>
    <property type="gene ID" value="ENSPKIG00000022030.1"/>
</dbReference>
<feature type="transmembrane region" description="Helical" evidence="13">
    <location>
        <begin position="145"/>
        <end position="170"/>
    </location>
</feature>
<dbReference type="InterPro" id="IPR008253">
    <property type="entry name" value="Marvel"/>
</dbReference>
<comment type="similarity">
    <text evidence="7">Belongs to the MAL family.</text>
</comment>
<dbReference type="GO" id="GO:0042552">
    <property type="term" value="P:myelination"/>
    <property type="evidence" value="ECO:0007669"/>
    <property type="project" value="TreeGrafter"/>
</dbReference>
<dbReference type="GeneTree" id="ENSGT00940000156011"/>
<keyword evidence="4 11" id="KW-0812">Transmembrane</keyword>
<dbReference type="Pfam" id="PF01284">
    <property type="entry name" value="MARVEL"/>
    <property type="match status" value="1"/>
</dbReference>
<dbReference type="PROSITE" id="PS51225">
    <property type="entry name" value="MARVEL"/>
    <property type="match status" value="1"/>
</dbReference>
<comment type="subunit">
    <text evidence="2">Forms oligomers.</text>
</comment>
<evidence type="ECO:0000256" key="13">
    <source>
        <dbReference type="SAM" id="Phobius"/>
    </source>
</evidence>
<keyword evidence="6 11" id="KW-0472">Membrane</keyword>
<dbReference type="GO" id="GO:0019911">
    <property type="term" value="F:structural constituent of myelin sheath"/>
    <property type="evidence" value="ECO:0007669"/>
    <property type="project" value="TreeGrafter"/>
</dbReference>
<evidence type="ECO:0000256" key="11">
    <source>
        <dbReference type="PROSITE-ProRule" id="PRU00581"/>
    </source>
</evidence>
<comment type="subcellular location">
    <subcellularLocation>
        <location evidence="1">Apical cell membrane</location>
        <topology evidence="1">Multi-pass membrane protein</topology>
    </subcellularLocation>
    <subcellularLocation>
        <location evidence="8">Myelin membrane</location>
        <topology evidence="8">Multi-pass membrane protein</topology>
    </subcellularLocation>
</comment>
<dbReference type="RefSeq" id="XP_072573921.1">
    <property type="nucleotide sequence ID" value="XM_072717820.1"/>
</dbReference>
<keyword evidence="5 13" id="KW-1133">Transmembrane helix</keyword>
<evidence type="ECO:0000256" key="5">
    <source>
        <dbReference type="ARBA" id="ARBA00022989"/>
    </source>
</evidence>
<evidence type="ECO:0000313" key="16">
    <source>
        <dbReference type="Proteomes" id="UP000261540"/>
    </source>
</evidence>
<evidence type="ECO:0000256" key="8">
    <source>
        <dbReference type="ARBA" id="ARBA00049979"/>
    </source>
</evidence>
<organism evidence="15 16">
    <name type="scientific">Paramormyrops kingsleyae</name>
    <dbReference type="NCBI Taxonomy" id="1676925"/>
    <lineage>
        <taxon>Eukaryota</taxon>
        <taxon>Metazoa</taxon>
        <taxon>Chordata</taxon>
        <taxon>Craniata</taxon>
        <taxon>Vertebrata</taxon>
        <taxon>Euteleostomi</taxon>
        <taxon>Actinopterygii</taxon>
        <taxon>Neopterygii</taxon>
        <taxon>Teleostei</taxon>
        <taxon>Osteoglossocephala</taxon>
        <taxon>Osteoglossomorpha</taxon>
        <taxon>Osteoglossiformes</taxon>
        <taxon>Mormyridae</taxon>
        <taxon>Paramormyrops</taxon>
    </lineage>
</organism>
<feature type="region of interest" description="Disordered" evidence="12">
    <location>
        <begin position="1"/>
        <end position="20"/>
    </location>
</feature>
<sequence>MADFPGKVNTETSTPSSHGAGGGRVLGFASRYVSMDMLFIRTIPAILMLVEIVLGLLVWALISSTQQTLISAYGWVMFVSVILWILTIVLFWILFLGLQHKLNLVPWQLVVLVFNGVATVLYLTAFIANAASVTPYSGSTDYNHLAAAAFFGILVTLTYAASTFFAYMVWKEDGGNAANSTIPE</sequence>
<keyword evidence="16" id="KW-1185">Reference proteome</keyword>
<evidence type="ECO:0000256" key="4">
    <source>
        <dbReference type="ARBA" id="ARBA00022692"/>
    </source>
</evidence>
<accession>A0A3B3QIA3</accession>
<evidence type="ECO:0000259" key="14">
    <source>
        <dbReference type="PROSITE" id="PS51225"/>
    </source>
</evidence>
<dbReference type="GO" id="GO:0016324">
    <property type="term" value="C:apical plasma membrane"/>
    <property type="evidence" value="ECO:0007669"/>
    <property type="project" value="UniProtKB-SubCell"/>
</dbReference>
<dbReference type="STRING" id="1676925.ENSPKIP00000005310"/>
<keyword evidence="3" id="KW-1003">Cell membrane</keyword>
<dbReference type="PRINTS" id="PR01884">
    <property type="entry name" value="MALPROTEIN"/>
</dbReference>
<dbReference type="AlphaFoldDB" id="A0A3B3QIA3"/>
<evidence type="ECO:0000256" key="2">
    <source>
        <dbReference type="ARBA" id="ARBA00011815"/>
    </source>
</evidence>
<evidence type="ECO:0000256" key="7">
    <source>
        <dbReference type="ARBA" id="ARBA00034721"/>
    </source>
</evidence>
<protein>
    <recommendedName>
        <fullName evidence="9">Plasmolipin</fullName>
    </recommendedName>
    <alternativeName>
        <fullName evidence="10">Plasma membrane proteolipid</fullName>
    </alternativeName>
</protein>
<evidence type="ECO:0000313" key="15">
    <source>
        <dbReference type="Ensembl" id="ENSPKIP00000005310.1"/>
    </source>
</evidence>
<dbReference type="Proteomes" id="UP000261540">
    <property type="component" value="Unplaced"/>
</dbReference>
<evidence type="ECO:0000256" key="3">
    <source>
        <dbReference type="ARBA" id="ARBA00022475"/>
    </source>
</evidence>
<feature type="transmembrane region" description="Helical" evidence="13">
    <location>
        <begin position="74"/>
        <end position="97"/>
    </location>
</feature>
<reference evidence="15" key="1">
    <citation type="submission" date="2025-08" db="UniProtKB">
        <authorList>
            <consortium name="Ensembl"/>
        </authorList>
    </citation>
    <scope>IDENTIFICATION</scope>
</reference>
<dbReference type="RefSeq" id="XP_023675525.1">
    <property type="nucleotide sequence ID" value="XM_023819757.2"/>
</dbReference>
<feature type="transmembrane region" description="Helical" evidence="13">
    <location>
        <begin position="38"/>
        <end position="62"/>
    </location>
</feature>
<dbReference type="OrthoDB" id="6258237at2759"/>
<feature type="transmembrane region" description="Helical" evidence="13">
    <location>
        <begin position="109"/>
        <end position="133"/>
    </location>
</feature>
<dbReference type="RefSeq" id="XP_072573922.1">
    <property type="nucleotide sequence ID" value="XM_072717821.1"/>
</dbReference>
<dbReference type="GO" id="GO:0005768">
    <property type="term" value="C:endosome"/>
    <property type="evidence" value="ECO:0007669"/>
    <property type="project" value="Ensembl"/>
</dbReference>
<proteinExistence type="inferred from homology"/>
<evidence type="ECO:0000256" key="9">
    <source>
        <dbReference type="ARBA" id="ARBA00050024"/>
    </source>
</evidence>
<dbReference type="InterPro" id="IPR013295">
    <property type="entry name" value="MAL"/>
</dbReference>
<dbReference type="KEGG" id="pki:111848051"/>
<dbReference type="PANTHER" id="PTHR22776">
    <property type="entry name" value="MARVEL-CONTAINING POTENTIAL LIPID RAFT-ASSOCIATED PROTEIN"/>
    <property type="match status" value="1"/>
</dbReference>
<dbReference type="InterPro" id="IPR050578">
    <property type="entry name" value="MARVEL-CKLF_proteins"/>
</dbReference>
<dbReference type="GO" id="GO:0043209">
    <property type="term" value="C:myelin sheath"/>
    <property type="evidence" value="ECO:0007669"/>
    <property type="project" value="UniProtKB-SubCell"/>
</dbReference>
<dbReference type="GeneID" id="111848051"/>
<evidence type="ECO:0000256" key="10">
    <source>
        <dbReference type="ARBA" id="ARBA00050050"/>
    </source>
</evidence>
<dbReference type="GO" id="GO:0030100">
    <property type="term" value="P:regulation of endocytosis"/>
    <property type="evidence" value="ECO:0007669"/>
    <property type="project" value="Ensembl"/>
</dbReference>
<dbReference type="GO" id="GO:0048546">
    <property type="term" value="P:digestive tract morphogenesis"/>
    <property type="evidence" value="ECO:0007669"/>
    <property type="project" value="Ensembl"/>
</dbReference>
<dbReference type="PANTHER" id="PTHR22776:SF9">
    <property type="entry name" value="PLASMOLIPIN"/>
    <property type="match status" value="1"/>
</dbReference>